<dbReference type="InterPro" id="IPR033126">
    <property type="entry name" value="Glyco_hydro_9_Asp/Glu_AS"/>
</dbReference>
<evidence type="ECO:0000256" key="1">
    <source>
        <dbReference type="ARBA" id="ARBA00000966"/>
    </source>
</evidence>
<dbReference type="PROSITE" id="PS00698">
    <property type="entry name" value="GH9_3"/>
    <property type="match status" value="1"/>
</dbReference>
<evidence type="ECO:0000256" key="9">
    <source>
        <dbReference type="RuleBase" id="RU361166"/>
    </source>
</evidence>
<keyword evidence="3 8" id="KW-0378">Hydrolase</keyword>
<evidence type="ECO:0000256" key="5">
    <source>
        <dbReference type="ARBA" id="ARBA00023277"/>
    </source>
</evidence>
<gene>
    <name evidence="12" type="ORF">SYNPS1DRAFT_5702</name>
</gene>
<dbReference type="PANTHER" id="PTHR22298">
    <property type="entry name" value="ENDO-1,4-BETA-GLUCANASE"/>
    <property type="match status" value="1"/>
</dbReference>
<dbReference type="InterPro" id="IPR008928">
    <property type="entry name" value="6-hairpin_glycosidase_sf"/>
</dbReference>
<dbReference type="AlphaFoldDB" id="A0A4P9Z2D6"/>
<name>A0A4P9Z2D6_9FUNG</name>
<dbReference type="Gene3D" id="1.50.10.10">
    <property type="match status" value="1"/>
</dbReference>
<evidence type="ECO:0000259" key="11">
    <source>
        <dbReference type="Pfam" id="PF00759"/>
    </source>
</evidence>
<dbReference type="GO" id="GO:0008810">
    <property type="term" value="F:cellulase activity"/>
    <property type="evidence" value="ECO:0007669"/>
    <property type="project" value="UniProtKB-EC"/>
</dbReference>
<sequence>ILFYEAQRSGILPANNRIGWRHDSALDDGHDNGTDLVGGYYDAGDYLKFTLPLSFSLSQLAWGGIAFWRTYEESGQAPAFDLQLRWGLDWLMKAHANTTTIYAQVGDGTLDHNYWGPDTGIPRPRPAYSIDAHRPGTDLAASVCAAFASGAILYRRHINDAAYADLLQQHAMETCEFAESRPMRLYQDSVPSVAPYYASSGYYDDLCWAMVWMARLTGEQAYLERAKQYIYEGRLRASKPPFNWDEKRGGCFVVGAIARSRMGEGGTDQDWKDWAESYLDSIVTLQNAQLTAGGLLWYHDLSDSDSTVFASNAAQLLLTYAARNLPVNSARRRRYENFATAQFDYLLGRNPVRIPYVIGVHPNSPKNPHHAGTHGGTDLQNLDDPPESQHILYGAVVGGPSFLDEYEDQRDNWKQSEVTLDYNAGFQSVVAHQYLYATDAPYYAGLPENGPRHKRST</sequence>
<dbReference type="OrthoDB" id="10257085at2759"/>
<feature type="non-terminal residue" evidence="12">
    <location>
        <position position="1"/>
    </location>
</feature>
<dbReference type="InterPro" id="IPR012341">
    <property type="entry name" value="6hp_glycosidase-like_sf"/>
</dbReference>
<evidence type="ECO:0000313" key="12">
    <source>
        <dbReference type="EMBL" id="RKP25941.1"/>
    </source>
</evidence>
<dbReference type="EMBL" id="KZ989566">
    <property type="protein sequence ID" value="RKP25941.1"/>
    <property type="molecule type" value="Genomic_DNA"/>
</dbReference>
<dbReference type="GO" id="GO:0030245">
    <property type="term" value="P:cellulose catabolic process"/>
    <property type="evidence" value="ECO:0007669"/>
    <property type="project" value="UniProtKB-KW"/>
</dbReference>
<dbReference type="EC" id="3.2.1.4" evidence="9"/>
<feature type="region of interest" description="Disordered" evidence="10">
    <location>
        <begin position="363"/>
        <end position="385"/>
    </location>
</feature>
<protein>
    <recommendedName>
        <fullName evidence="9">Endoglucanase</fullName>
        <ecNumber evidence="9">3.2.1.4</ecNumber>
    </recommendedName>
</protein>
<keyword evidence="5 8" id="KW-0119">Carbohydrate metabolism</keyword>
<evidence type="ECO:0000313" key="13">
    <source>
        <dbReference type="Proteomes" id="UP000278143"/>
    </source>
</evidence>
<dbReference type="Proteomes" id="UP000278143">
    <property type="component" value="Unassembled WGS sequence"/>
</dbReference>
<keyword evidence="4 9" id="KW-0136">Cellulose degradation</keyword>
<dbReference type="SUPFAM" id="SSF48208">
    <property type="entry name" value="Six-hairpin glycosidases"/>
    <property type="match status" value="1"/>
</dbReference>
<keyword evidence="7 8" id="KW-0624">Polysaccharide degradation</keyword>
<dbReference type="Pfam" id="PF00759">
    <property type="entry name" value="Glyco_hydro_9"/>
    <property type="match status" value="1"/>
</dbReference>
<evidence type="ECO:0000256" key="4">
    <source>
        <dbReference type="ARBA" id="ARBA00023001"/>
    </source>
</evidence>
<feature type="domain" description="Glycoside hydrolase family 9" evidence="11">
    <location>
        <begin position="1"/>
        <end position="429"/>
    </location>
</feature>
<comment type="similarity">
    <text evidence="2 8 9">Belongs to the glycosyl hydrolase 9 (cellulase E) family.</text>
</comment>
<feature type="active site" evidence="8">
    <location>
        <position position="417"/>
    </location>
</feature>
<dbReference type="InterPro" id="IPR001701">
    <property type="entry name" value="Glyco_hydro_9"/>
</dbReference>
<evidence type="ECO:0000256" key="8">
    <source>
        <dbReference type="PROSITE-ProRule" id="PRU10060"/>
    </source>
</evidence>
<evidence type="ECO:0000256" key="6">
    <source>
        <dbReference type="ARBA" id="ARBA00023295"/>
    </source>
</evidence>
<accession>A0A4P9Z2D6</accession>
<feature type="active site" evidence="8">
    <location>
        <position position="408"/>
    </location>
</feature>
<feature type="non-terminal residue" evidence="12">
    <location>
        <position position="457"/>
    </location>
</feature>
<evidence type="ECO:0000256" key="7">
    <source>
        <dbReference type="ARBA" id="ARBA00023326"/>
    </source>
</evidence>
<proteinExistence type="inferred from homology"/>
<keyword evidence="13" id="KW-1185">Reference proteome</keyword>
<evidence type="ECO:0000256" key="10">
    <source>
        <dbReference type="SAM" id="MobiDB-lite"/>
    </source>
</evidence>
<organism evidence="12 13">
    <name type="scientific">Syncephalis pseudoplumigaleata</name>
    <dbReference type="NCBI Taxonomy" id="1712513"/>
    <lineage>
        <taxon>Eukaryota</taxon>
        <taxon>Fungi</taxon>
        <taxon>Fungi incertae sedis</taxon>
        <taxon>Zoopagomycota</taxon>
        <taxon>Zoopagomycotina</taxon>
        <taxon>Zoopagomycetes</taxon>
        <taxon>Zoopagales</taxon>
        <taxon>Piptocephalidaceae</taxon>
        <taxon>Syncephalis</taxon>
    </lineage>
</organism>
<evidence type="ECO:0000256" key="2">
    <source>
        <dbReference type="ARBA" id="ARBA00007072"/>
    </source>
</evidence>
<evidence type="ECO:0000256" key="3">
    <source>
        <dbReference type="ARBA" id="ARBA00022801"/>
    </source>
</evidence>
<reference evidence="13" key="1">
    <citation type="journal article" date="2018" name="Nat. Microbiol.">
        <title>Leveraging single-cell genomics to expand the fungal tree of life.</title>
        <authorList>
            <person name="Ahrendt S.R."/>
            <person name="Quandt C.A."/>
            <person name="Ciobanu D."/>
            <person name="Clum A."/>
            <person name="Salamov A."/>
            <person name="Andreopoulos B."/>
            <person name="Cheng J.F."/>
            <person name="Woyke T."/>
            <person name="Pelin A."/>
            <person name="Henrissat B."/>
            <person name="Reynolds N.K."/>
            <person name="Benny G.L."/>
            <person name="Smith M.E."/>
            <person name="James T.Y."/>
            <person name="Grigoriev I.V."/>
        </authorList>
    </citation>
    <scope>NUCLEOTIDE SEQUENCE [LARGE SCALE GENOMIC DNA]</scope>
    <source>
        <strain evidence="13">Benny S71-1</strain>
    </source>
</reference>
<keyword evidence="6 8" id="KW-0326">Glycosidase</keyword>
<comment type="catalytic activity">
    <reaction evidence="1 9">
        <text>Endohydrolysis of (1-&gt;4)-beta-D-glucosidic linkages in cellulose, lichenin and cereal beta-D-glucans.</text>
        <dbReference type="EC" id="3.2.1.4"/>
    </reaction>
</comment>